<comment type="caution">
    <text evidence="4">The sequence shown here is derived from an EMBL/GenBank/DDBJ whole genome shotgun (WGS) entry which is preliminary data.</text>
</comment>
<feature type="non-terminal residue" evidence="4">
    <location>
        <position position="205"/>
    </location>
</feature>
<dbReference type="AlphaFoldDB" id="A0A8J2E1E6"/>
<dbReference type="EMBL" id="CAJNRD030001114">
    <property type="protein sequence ID" value="CAG5073987.1"/>
    <property type="molecule type" value="Genomic_DNA"/>
</dbReference>
<keyword evidence="1" id="KW-0645">Protease</keyword>
<dbReference type="Pfam" id="PF01421">
    <property type="entry name" value="Reprolysin"/>
    <property type="match status" value="1"/>
</dbReference>
<name>A0A8J2E1E6_COTCN</name>
<dbReference type="Gene3D" id="3.40.390.10">
    <property type="entry name" value="Collagenase (Catalytic Domain)"/>
    <property type="match status" value="1"/>
</dbReference>
<dbReference type="InterPro" id="IPR001590">
    <property type="entry name" value="Peptidase_M12B"/>
</dbReference>
<keyword evidence="1" id="KW-0482">Metalloprotease</keyword>
<evidence type="ECO:0000259" key="3">
    <source>
        <dbReference type="PROSITE" id="PS50215"/>
    </source>
</evidence>
<dbReference type="OrthoDB" id="7701189at2759"/>
<dbReference type="GO" id="GO:0004222">
    <property type="term" value="F:metalloendopeptidase activity"/>
    <property type="evidence" value="ECO:0007669"/>
    <property type="project" value="InterPro"/>
</dbReference>
<evidence type="ECO:0000256" key="1">
    <source>
        <dbReference type="ARBA" id="ARBA00023049"/>
    </source>
</evidence>
<evidence type="ECO:0000313" key="4">
    <source>
        <dbReference type="EMBL" id="CAG5073987.1"/>
    </source>
</evidence>
<dbReference type="Proteomes" id="UP000786811">
    <property type="component" value="Unassembled WGS sequence"/>
</dbReference>
<organism evidence="4 5">
    <name type="scientific">Cotesia congregata</name>
    <name type="common">Parasitoid wasp</name>
    <name type="synonym">Apanteles congregatus</name>
    <dbReference type="NCBI Taxonomy" id="51543"/>
    <lineage>
        <taxon>Eukaryota</taxon>
        <taxon>Metazoa</taxon>
        <taxon>Ecdysozoa</taxon>
        <taxon>Arthropoda</taxon>
        <taxon>Hexapoda</taxon>
        <taxon>Insecta</taxon>
        <taxon>Pterygota</taxon>
        <taxon>Neoptera</taxon>
        <taxon>Endopterygota</taxon>
        <taxon>Hymenoptera</taxon>
        <taxon>Apocrita</taxon>
        <taxon>Ichneumonoidea</taxon>
        <taxon>Braconidae</taxon>
        <taxon>Microgastrinae</taxon>
        <taxon>Cotesia</taxon>
    </lineage>
</organism>
<feature type="active site" evidence="2">
    <location>
        <position position="49"/>
    </location>
</feature>
<comment type="caution">
    <text evidence="2">Lacks conserved residue(s) required for the propagation of feature annotation.</text>
</comment>
<dbReference type="GO" id="GO:0046872">
    <property type="term" value="F:metal ion binding"/>
    <property type="evidence" value="ECO:0007669"/>
    <property type="project" value="UniProtKB-KW"/>
</dbReference>
<sequence length="205" mass="22764">HRDGIFEESTTAGLSAINSACSGVLASDPHGGIIYDKGNYRGILTAAHELGHVFGANHDSDSCAIDSIMAERESPSKKTWSECSKKQFQDALQIENFSCMYNKPLLGNSSSTKDLEESVADSKVLLITPDIFNPNKLIVISHKKSFIKVWQIDRDVDDEEVKYNDLHVSIPGTTSLIFDPRIIEPTKMIIINYIKNKIHINTVDL</sequence>
<keyword evidence="5" id="KW-1185">Reference proteome</keyword>
<gene>
    <name evidence="4" type="ORF">HICCMSTLAB_LOCUS759</name>
</gene>
<keyword evidence="2" id="KW-0862">Zinc</keyword>
<dbReference type="PANTHER" id="PTHR11905:SF159">
    <property type="entry name" value="ADAM METALLOPROTEASE"/>
    <property type="match status" value="1"/>
</dbReference>
<feature type="non-terminal residue" evidence="4">
    <location>
        <position position="1"/>
    </location>
</feature>
<proteinExistence type="predicted"/>
<dbReference type="GO" id="GO:0006509">
    <property type="term" value="P:membrane protein ectodomain proteolysis"/>
    <property type="evidence" value="ECO:0007669"/>
    <property type="project" value="TreeGrafter"/>
</dbReference>
<feature type="domain" description="Peptidase M12B" evidence="3">
    <location>
        <begin position="8"/>
        <end position="104"/>
    </location>
</feature>
<dbReference type="InterPro" id="IPR024079">
    <property type="entry name" value="MetalloPept_cat_dom_sf"/>
</dbReference>
<dbReference type="PANTHER" id="PTHR11905">
    <property type="entry name" value="ADAM A DISINTEGRIN AND METALLOPROTEASE DOMAIN"/>
    <property type="match status" value="1"/>
</dbReference>
<dbReference type="SUPFAM" id="SSF55486">
    <property type="entry name" value="Metalloproteases ('zincins'), catalytic domain"/>
    <property type="match status" value="1"/>
</dbReference>
<evidence type="ECO:0000313" key="5">
    <source>
        <dbReference type="Proteomes" id="UP000786811"/>
    </source>
</evidence>
<feature type="binding site" evidence="2">
    <location>
        <position position="58"/>
    </location>
    <ligand>
        <name>Zn(2+)</name>
        <dbReference type="ChEBI" id="CHEBI:29105"/>
        <note>catalytic</note>
    </ligand>
</feature>
<reference evidence="4" key="1">
    <citation type="submission" date="2021-04" db="EMBL/GenBank/DDBJ databases">
        <authorList>
            <person name="Chebbi M.A.C M."/>
        </authorList>
    </citation>
    <scope>NUCLEOTIDE SEQUENCE</scope>
</reference>
<keyword evidence="2" id="KW-0479">Metal-binding</keyword>
<keyword evidence="1" id="KW-0378">Hydrolase</keyword>
<feature type="binding site" evidence="2">
    <location>
        <position position="48"/>
    </location>
    <ligand>
        <name>Zn(2+)</name>
        <dbReference type="ChEBI" id="CHEBI:29105"/>
        <note>catalytic</note>
    </ligand>
</feature>
<dbReference type="PROSITE" id="PS50215">
    <property type="entry name" value="ADAM_MEPRO"/>
    <property type="match status" value="1"/>
</dbReference>
<accession>A0A8J2E1E6</accession>
<evidence type="ECO:0000256" key="2">
    <source>
        <dbReference type="PROSITE-ProRule" id="PRU00276"/>
    </source>
</evidence>
<protein>
    <submittedName>
        <fullName evidence="4">Similar to ACLPREF: Snake venom metalloproteinase ACLF (Agkistrodon contortrix laticinctus)</fullName>
    </submittedName>
</protein>
<feature type="binding site" evidence="2">
    <location>
        <position position="52"/>
    </location>
    <ligand>
        <name>Zn(2+)</name>
        <dbReference type="ChEBI" id="CHEBI:29105"/>
        <note>catalytic</note>
    </ligand>
</feature>